<dbReference type="OrthoDB" id="3797628at2759"/>
<name>A0A232FL54_9HYME</name>
<gene>
    <name evidence="2" type="ORF">TSAR_006347</name>
</gene>
<dbReference type="InterPro" id="IPR021967">
    <property type="entry name" value="Nup98_C"/>
</dbReference>
<dbReference type="AlphaFoldDB" id="A0A232FL54"/>
<dbReference type="EMBL" id="NNAY01000069">
    <property type="protein sequence ID" value="OXU31313.1"/>
    <property type="molecule type" value="Genomic_DNA"/>
</dbReference>
<comment type="caution">
    <text evidence="2">The sequence shown here is derived from an EMBL/GenBank/DDBJ whole genome shotgun (WGS) entry which is preliminary data.</text>
</comment>
<proteinExistence type="predicted"/>
<organism evidence="2 3">
    <name type="scientific">Trichomalopsis sarcophagae</name>
    <dbReference type="NCBI Taxonomy" id="543379"/>
    <lineage>
        <taxon>Eukaryota</taxon>
        <taxon>Metazoa</taxon>
        <taxon>Ecdysozoa</taxon>
        <taxon>Arthropoda</taxon>
        <taxon>Hexapoda</taxon>
        <taxon>Insecta</taxon>
        <taxon>Pterygota</taxon>
        <taxon>Neoptera</taxon>
        <taxon>Endopterygota</taxon>
        <taxon>Hymenoptera</taxon>
        <taxon>Apocrita</taxon>
        <taxon>Proctotrupomorpha</taxon>
        <taxon>Chalcidoidea</taxon>
        <taxon>Pteromalidae</taxon>
        <taxon>Pteromalinae</taxon>
        <taxon>Trichomalopsis</taxon>
    </lineage>
</organism>
<accession>A0A232FL54</accession>
<dbReference type="Proteomes" id="UP000215335">
    <property type="component" value="Unassembled WGS sequence"/>
</dbReference>
<evidence type="ECO:0000313" key="3">
    <source>
        <dbReference type="Proteomes" id="UP000215335"/>
    </source>
</evidence>
<keyword evidence="3" id="KW-1185">Reference proteome</keyword>
<feature type="domain" description="Nuclear pore complex protein NUP96 C-terminal" evidence="1">
    <location>
        <begin position="221"/>
        <end position="406"/>
    </location>
</feature>
<evidence type="ECO:0000313" key="2">
    <source>
        <dbReference type="EMBL" id="OXU31313.1"/>
    </source>
</evidence>
<dbReference type="Gene3D" id="1.25.40.690">
    <property type="match status" value="1"/>
</dbReference>
<sequence length="590" mass="68097">MADFKMAPQKKITSCMKNVGEEQTRDIENHLNIQLQYSKIDKDKCNLTIVSLDGSTNLEALHAHKNEAVKEVNKANKNSILINYIGDVWKLCESLWGRSLDLENISNSSHELAMQRKEALSDWLKSITAQIIQHDLAVNEKNDQTIFSLLSEVLFYFHDLANQLEEACKLALENGDHCLALLLSQMGGTLSVRELIKQQIELWHDTNVDENLSVDRLKLFMYISKPTASITDTLDLYDASCSSMPDTYISPKPWPDYYKEEYQIDITNNKSLYDLSYHLLKLYCNGNHSLEMILNPQTYTCDPFDYRLSWLLQQTLSGLGYLHLSEYATYLTHANFAAQLESLNLWHWSVFVVLHFTDSKMRQKAVCDLLSRHVDIDDSPNYIHQENFLKNRLKIPIKWINYAKAIKSCSEKRFNEAAWYFIYAEEWNSAHDVIMEHLATEAIINDNYDYLKTLLSLLMPPNSCRLISGWLTQGQIIMDYIIITAEIKHLLSNEACSNMSYTLEQLQPQLISLCSKINAFPCPTVKHRLCQAEMSKRTLQLARSLCMIKQNEKNTSSFLIHLISQLPFPEDYAQQELRPIINFCVNNTIA</sequence>
<dbReference type="Pfam" id="PF12110">
    <property type="entry name" value="Nup96"/>
    <property type="match status" value="1"/>
</dbReference>
<protein>
    <recommendedName>
        <fullName evidence="1">Nuclear pore complex protein NUP96 C-terminal domain-containing protein</fullName>
    </recommendedName>
</protein>
<reference evidence="2 3" key="1">
    <citation type="journal article" date="2017" name="Curr. Biol.">
        <title>The Evolution of Venom by Co-option of Single-Copy Genes.</title>
        <authorList>
            <person name="Martinson E.O."/>
            <person name="Mrinalini"/>
            <person name="Kelkar Y.D."/>
            <person name="Chang C.H."/>
            <person name="Werren J.H."/>
        </authorList>
    </citation>
    <scope>NUCLEOTIDE SEQUENCE [LARGE SCALE GENOMIC DNA]</scope>
    <source>
        <strain evidence="2 3">Alberta</strain>
        <tissue evidence="2">Whole body</tissue>
    </source>
</reference>
<dbReference type="STRING" id="543379.A0A232FL54"/>
<evidence type="ECO:0000259" key="1">
    <source>
        <dbReference type="Pfam" id="PF12110"/>
    </source>
</evidence>